<keyword evidence="2" id="KW-0378">Hydrolase</keyword>
<proteinExistence type="predicted"/>
<dbReference type="PANTHER" id="PTHR42951">
    <property type="entry name" value="METALLO-BETA-LACTAMASE DOMAIN-CONTAINING"/>
    <property type="match status" value="1"/>
</dbReference>
<accession>A0A2U3ALF2</accession>
<dbReference type="SMART" id="SM00849">
    <property type="entry name" value="Lactamase_B"/>
    <property type="match status" value="1"/>
</dbReference>
<dbReference type="PANTHER" id="PTHR42951:SF21">
    <property type="entry name" value="METALLO-HYDROLASE YQJP-RELATED"/>
    <property type="match status" value="1"/>
</dbReference>
<dbReference type="RefSeq" id="WP_109305992.1">
    <property type="nucleotide sequence ID" value="NZ_BJUF01000033.1"/>
</dbReference>
<dbReference type="GO" id="GO:0016787">
    <property type="term" value="F:hydrolase activity"/>
    <property type="evidence" value="ECO:0007669"/>
    <property type="project" value="UniProtKB-KW"/>
</dbReference>
<dbReference type="InterPro" id="IPR001279">
    <property type="entry name" value="Metallo-B-lactamas"/>
</dbReference>
<evidence type="ECO:0000259" key="1">
    <source>
        <dbReference type="SMART" id="SM00849"/>
    </source>
</evidence>
<dbReference type="SUPFAM" id="SSF56281">
    <property type="entry name" value="Metallo-hydrolase/oxidoreductase"/>
    <property type="match status" value="1"/>
</dbReference>
<dbReference type="Pfam" id="PF00753">
    <property type="entry name" value="Lactamase_B"/>
    <property type="match status" value="1"/>
</dbReference>
<dbReference type="Gene3D" id="3.60.15.10">
    <property type="entry name" value="Ribonuclease Z/Hydroxyacylglutathione hydrolase-like"/>
    <property type="match status" value="1"/>
</dbReference>
<feature type="domain" description="Metallo-beta-lactamase" evidence="1">
    <location>
        <begin position="16"/>
        <end position="228"/>
    </location>
</feature>
<protein>
    <submittedName>
        <fullName evidence="2">MBL fold metallo-hydrolase</fullName>
    </submittedName>
</protein>
<gene>
    <name evidence="2" type="ORF">DEX24_08470</name>
</gene>
<dbReference type="EMBL" id="QFVR01000009">
    <property type="protein sequence ID" value="PWI25363.1"/>
    <property type="molecule type" value="Genomic_DNA"/>
</dbReference>
<evidence type="ECO:0000313" key="3">
    <source>
        <dbReference type="Proteomes" id="UP000245938"/>
    </source>
</evidence>
<keyword evidence="3" id="KW-1185">Reference proteome</keyword>
<dbReference type="OrthoDB" id="2971563at2"/>
<name>A0A2U3ALF2_9BACL</name>
<dbReference type="InterPro" id="IPR036866">
    <property type="entry name" value="RibonucZ/Hydroxyglut_hydro"/>
</dbReference>
<dbReference type="AlphaFoldDB" id="A0A2U3ALF2"/>
<dbReference type="Proteomes" id="UP000245938">
    <property type="component" value="Unassembled WGS sequence"/>
</dbReference>
<sequence>MIKRIHTPTTLSVIGHVNCYLLKGDALSIVDTGTRTVETLVIIEEMLKEEGYKLSDIEQVILTHHHPDHIGWTDAFENAEMLGHEYLVNWLNPSGELTQQYDAFYEENMLLNGVPRKLLSHGTDGKRLLDFFGKKQLSHILYDGDRLPGHEDFVVMETLGHAQSHHVFWNDKADLLIGGDLIMYPAESIPSFEPPLHPKGPREKSIIQYNNSLEKVRALPIKTNYAGHGDAIHNMTDLITERLQMQSARSKRFLPLIAKYGPIHVFDLSALLFPTRYMNNMSITLCHTLAHVDYLVSVDLIIEKLGEQGIIYYEITTK</sequence>
<evidence type="ECO:0000313" key="2">
    <source>
        <dbReference type="EMBL" id="PWI25363.1"/>
    </source>
</evidence>
<comment type="caution">
    <text evidence="2">The sequence shown here is derived from an EMBL/GenBank/DDBJ whole genome shotgun (WGS) entry which is preliminary data.</text>
</comment>
<dbReference type="InterPro" id="IPR050855">
    <property type="entry name" value="NDM-1-like"/>
</dbReference>
<reference evidence="2 3" key="1">
    <citation type="submission" date="2018-05" db="EMBL/GenBank/DDBJ databases">
        <title>Kurthia sibirica genome sequence.</title>
        <authorList>
            <person name="Maclea K.S."/>
            <person name="Goen A.E."/>
        </authorList>
    </citation>
    <scope>NUCLEOTIDE SEQUENCE [LARGE SCALE GENOMIC DNA]</scope>
    <source>
        <strain evidence="2 3">ATCC 49154</strain>
    </source>
</reference>
<organism evidence="2 3">
    <name type="scientific">Kurthia sibirica</name>
    <dbReference type="NCBI Taxonomy" id="202750"/>
    <lineage>
        <taxon>Bacteria</taxon>
        <taxon>Bacillati</taxon>
        <taxon>Bacillota</taxon>
        <taxon>Bacilli</taxon>
        <taxon>Bacillales</taxon>
        <taxon>Caryophanaceae</taxon>
        <taxon>Kurthia</taxon>
    </lineage>
</organism>